<organism evidence="3 4">
    <name type="scientific">Hyaloperonospora brassicae</name>
    <name type="common">Brassica downy mildew</name>
    <name type="synonym">Peronospora brassicae</name>
    <dbReference type="NCBI Taxonomy" id="162125"/>
    <lineage>
        <taxon>Eukaryota</taxon>
        <taxon>Sar</taxon>
        <taxon>Stramenopiles</taxon>
        <taxon>Oomycota</taxon>
        <taxon>Peronosporomycetes</taxon>
        <taxon>Peronosporales</taxon>
        <taxon>Peronosporaceae</taxon>
        <taxon>Hyaloperonospora</taxon>
    </lineage>
</organism>
<feature type="domain" description="Serine aminopeptidase S33" evidence="2">
    <location>
        <begin position="518"/>
        <end position="590"/>
    </location>
</feature>
<feature type="compositionally biased region" description="Polar residues" evidence="1">
    <location>
        <begin position="151"/>
        <end position="165"/>
    </location>
</feature>
<feature type="compositionally biased region" description="Polar residues" evidence="1">
    <location>
        <begin position="76"/>
        <end position="85"/>
    </location>
</feature>
<feature type="region of interest" description="Disordered" evidence="1">
    <location>
        <begin position="32"/>
        <end position="490"/>
    </location>
</feature>
<gene>
    <name evidence="3" type="ORF">HBR001_LOCUS6471</name>
</gene>
<dbReference type="InterPro" id="IPR022742">
    <property type="entry name" value="Hydrolase_4"/>
</dbReference>
<dbReference type="SUPFAM" id="SSF53474">
    <property type="entry name" value="alpha/beta-Hydrolases"/>
    <property type="match status" value="1"/>
</dbReference>
<feature type="compositionally biased region" description="Basic and acidic residues" evidence="1">
    <location>
        <begin position="123"/>
        <end position="144"/>
    </location>
</feature>
<feature type="compositionally biased region" description="Basic and acidic residues" evidence="1">
    <location>
        <begin position="61"/>
        <end position="70"/>
    </location>
</feature>
<evidence type="ECO:0000313" key="3">
    <source>
        <dbReference type="EMBL" id="CAI5735387.1"/>
    </source>
</evidence>
<accession>A0AAV0UFK0</accession>
<dbReference type="Gene3D" id="3.40.50.1820">
    <property type="entry name" value="alpha/beta hydrolase"/>
    <property type="match status" value="1"/>
</dbReference>
<feature type="compositionally biased region" description="Low complexity" evidence="1">
    <location>
        <begin position="440"/>
        <end position="450"/>
    </location>
</feature>
<evidence type="ECO:0000259" key="2">
    <source>
        <dbReference type="Pfam" id="PF12146"/>
    </source>
</evidence>
<evidence type="ECO:0000313" key="4">
    <source>
        <dbReference type="Proteomes" id="UP001162031"/>
    </source>
</evidence>
<feature type="compositionally biased region" description="Polar residues" evidence="1">
    <location>
        <begin position="316"/>
        <end position="330"/>
    </location>
</feature>
<dbReference type="FunFam" id="3.40.50.1820:FF:000338">
    <property type="entry name" value="Uncharacterized protein"/>
    <property type="match status" value="1"/>
</dbReference>
<protein>
    <recommendedName>
        <fullName evidence="2">Serine aminopeptidase S33 domain-containing protein</fullName>
    </recommendedName>
</protein>
<name>A0AAV0UFK0_HYABA</name>
<dbReference type="AlphaFoldDB" id="A0AAV0UFK0"/>
<comment type="caution">
    <text evidence="3">The sequence shown here is derived from an EMBL/GenBank/DDBJ whole genome shotgun (WGS) entry which is preliminary data.</text>
</comment>
<dbReference type="Proteomes" id="UP001162031">
    <property type="component" value="Unassembled WGS sequence"/>
</dbReference>
<reference evidence="3" key="1">
    <citation type="submission" date="2022-12" db="EMBL/GenBank/DDBJ databases">
        <authorList>
            <person name="Webb A."/>
        </authorList>
    </citation>
    <scope>NUCLEOTIDE SEQUENCE</scope>
    <source>
        <strain evidence="3">Hp1</strain>
    </source>
</reference>
<dbReference type="InterPro" id="IPR029058">
    <property type="entry name" value="AB_hydrolase_fold"/>
</dbReference>
<proteinExistence type="predicted"/>
<feature type="domain" description="Serine aminopeptidase S33" evidence="2">
    <location>
        <begin position="617"/>
        <end position="790"/>
    </location>
</feature>
<feature type="compositionally biased region" description="Basic and acidic residues" evidence="1">
    <location>
        <begin position="333"/>
        <end position="344"/>
    </location>
</feature>
<sequence length="811" mass="90953">MPNCRKVSAGSRAPGLYVPGRDALPMSVIVEEPPNMRESRLDDRHKHPDDIKPSSGSFLDALKERPHDAPQPHSVEPSTCKSPVSRSAFEPLVASAAAKPLPKAQRSPRAEDATLTVASLETRSSRREAVRRTSAREVSNDRSLNHRAPQKPTNASRHQSTASMSSHREKPPVEQHESRSGRPCRRRLEDESRSTRPKAFSDPPVTTSTPRRGDQLHSPKASHGSGKPTARVRSKSSTKMEPDPSPSAYESDRRAAPDLLTADRPCSTSRDRRRSKSPPLSDDKGQVKRMLPPFRRPSRVLDDDSPSSKTRAGHTAGSSDHSEQQIGTRQPSHRVDASSGDRAKSPPARALHSDTESNEEDWGTKSSRELSFPARERSRLYSKLVSRRHNDTEERQVASCRQSRMPTTLHSESPFGFKPGKDKVQVSPRQYGSSRERSHVSPSFPSSRSPNAVSSDKSSDKTAPRSTPTSSLSRSPRPRRMSAPTSPLRLRHYEGRFMNRRRQTLFYFSLFPPEGMPLRGVVLCLHRLGDHCRRNANVYERLCREGFGVITYDLINHGVSDLDEHKTRTHIGDFNHLVEDTNDFVTFAKRSIYTDALRYWRKCQSRHQDGDPDNAVQPELPLIIAGTSFGSIIGINTILSGEHKFHAAVWSSPTFGVIWNPLLWAEAKLAKPLAAMMPKAKVVPPVQHDLLSRDPNFLRRFKADPLTNMGMMTARTGHEVLQAMVRLQEDARVMDPSSAFCAVPTLFLGGSLDGISDQQAAIKFFGTMGNFDKEFKLFDGLYHLVYEEPEKENVFRYLAKWLHRRFPSETR</sequence>
<feature type="compositionally biased region" description="Basic and acidic residues" evidence="1">
    <location>
        <begin position="362"/>
        <end position="379"/>
    </location>
</feature>
<feature type="compositionally biased region" description="Basic and acidic residues" evidence="1">
    <location>
        <begin position="166"/>
        <end position="194"/>
    </location>
</feature>
<feature type="region of interest" description="Disordered" evidence="1">
    <location>
        <begin position="1"/>
        <end position="20"/>
    </location>
</feature>
<feature type="compositionally biased region" description="Low complexity" evidence="1">
    <location>
        <begin position="464"/>
        <end position="487"/>
    </location>
</feature>
<dbReference type="PANTHER" id="PTHR11614">
    <property type="entry name" value="PHOSPHOLIPASE-RELATED"/>
    <property type="match status" value="1"/>
</dbReference>
<keyword evidence="4" id="KW-1185">Reference proteome</keyword>
<feature type="compositionally biased region" description="Basic and acidic residues" evidence="1">
    <location>
        <begin position="34"/>
        <end position="52"/>
    </location>
</feature>
<evidence type="ECO:0000256" key="1">
    <source>
        <dbReference type="SAM" id="MobiDB-lite"/>
    </source>
</evidence>
<dbReference type="InterPro" id="IPR051044">
    <property type="entry name" value="MAG_DAG_Lipase"/>
</dbReference>
<dbReference type="EMBL" id="CANTFL010001260">
    <property type="protein sequence ID" value="CAI5735387.1"/>
    <property type="molecule type" value="Genomic_DNA"/>
</dbReference>
<feature type="compositionally biased region" description="Polar residues" evidence="1">
    <location>
        <begin position="399"/>
        <end position="411"/>
    </location>
</feature>
<dbReference type="Pfam" id="PF12146">
    <property type="entry name" value="Hydrolase_4"/>
    <property type="match status" value="2"/>
</dbReference>